<dbReference type="RefSeq" id="WP_377788799.1">
    <property type="nucleotide sequence ID" value="NZ_JBHLYQ010000035.1"/>
</dbReference>
<proteinExistence type="predicted"/>
<dbReference type="SUPFAM" id="SSF50486">
    <property type="entry name" value="FMT C-terminal domain-like"/>
    <property type="match status" value="1"/>
</dbReference>
<dbReference type="Gene3D" id="3.40.50.300">
    <property type="entry name" value="P-loop containing nucleotide triphosphate hydrolases"/>
    <property type="match status" value="1"/>
</dbReference>
<comment type="caution">
    <text evidence="2">The sequence shown here is derived from an EMBL/GenBank/DDBJ whole genome shotgun (WGS) entry which is preliminary data.</text>
</comment>
<dbReference type="InterPro" id="IPR027417">
    <property type="entry name" value="P-loop_NTPase"/>
</dbReference>
<dbReference type="InterPro" id="IPR039430">
    <property type="entry name" value="Thymidylate_kin-like_dom"/>
</dbReference>
<dbReference type="SUPFAM" id="SSF52540">
    <property type="entry name" value="P-loop containing nucleoside triphosphate hydrolases"/>
    <property type="match status" value="1"/>
</dbReference>
<reference evidence="2 3" key="1">
    <citation type="submission" date="2024-09" db="EMBL/GenBank/DDBJ databases">
        <authorList>
            <person name="Sun Q."/>
            <person name="Mori K."/>
        </authorList>
    </citation>
    <scope>NUCLEOTIDE SEQUENCE [LARGE SCALE GENOMIC DNA]</scope>
    <source>
        <strain evidence="2 3">JCM 15389</strain>
    </source>
</reference>
<accession>A0ABV6C1H1</accession>
<sequence length="111" mass="11266">MAGRLIALEGIDGSGKTTQAKLLAAATGARFTFEPGATPAGALLRRLLLDPTLPPLGPLAEALVVQAGEGTALALDQVQPEGRGPMGGAAWWRGARLPAGTRLGEERSGGR</sequence>
<dbReference type="EMBL" id="JBHLYQ010000035">
    <property type="protein sequence ID" value="MFC0081532.1"/>
    <property type="molecule type" value="Genomic_DNA"/>
</dbReference>
<protein>
    <recommendedName>
        <fullName evidence="1">Thymidylate kinase-like domain-containing protein</fullName>
    </recommendedName>
</protein>
<evidence type="ECO:0000313" key="2">
    <source>
        <dbReference type="EMBL" id="MFC0081532.1"/>
    </source>
</evidence>
<dbReference type="InterPro" id="IPR011034">
    <property type="entry name" value="Formyl_transferase-like_C_sf"/>
</dbReference>
<name>A0ABV6C1H1_9ACTN</name>
<feature type="domain" description="Thymidylate kinase-like" evidence="1">
    <location>
        <begin position="8"/>
        <end position="49"/>
    </location>
</feature>
<gene>
    <name evidence="2" type="ORF">ACFFRE_05140</name>
</gene>
<dbReference type="Pfam" id="PF02223">
    <property type="entry name" value="Thymidylate_kin"/>
    <property type="match status" value="1"/>
</dbReference>
<organism evidence="2 3">
    <name type="scientific">Aciditerrimonas ferrireducens</name>
    <dbReference type="NCBI Taxonomy" id="667306"/>
    <lineage>
        <taxon>Bacteria</taxon>
        <taxon>Bacillati</taxon>
        <taxon>Actinomycetota</taxon>
        <taxon>Acidimicrobiia</taxon>
        <taxon>Acidimicrobiales</taxon>
        <taxon>Acidimicrobiaceae</taxon>
        <taxon>Aciditerrimonas</taxon>
    </lineage>
</organism>
<evidence type="ECO:0000313" key="3">
    <source>
        <dbReference type="Proteomes" id="UP001589788"/>
    </source>
</evidence>
<dbReference type="Proteomes" id="UP001589788">
    <property type="component" value="Unassembled WGS sequence"/>
</dbReference>
<evidence type="ECO:0000259" key="1">
    <source>
        <dbReference type="Pfam" id="PF02223"/>
    </source>
</evidence>
<keyword evidence="3" id="KW-1185">Reference proteome</keyword>